<keyword evidence="2" id="KW-1185">Reference proteome</keyword>
<reference evidence="1 2" key="1">
    <citation type="submission" date="2019-03" db="EMBL/GenBank/DDBJ databases">
        <title>Genomic Encyclopedia of Type Strains, Phase IV (KMG-IV): sequencing the most valuable type-strain genomes for metagenomic binning, comparative biology and taxonomic classification.</title>
        <authorList>
            <person name="Goeker M."/>
        </authorList>
    </citation>
    <scope>NUCLEOTIDE SEQUENCE [LARGE SCALE GENOMIC DNA]</scope>
    <source>
        <strain evidence="1 2">DSM 11603</strain>
    </source>
</reference>
<accession>A0A4R6XZM2</accession>
<name>A0A4R6XZM2_9HYPH</name>
<evidence type="ECO:0000313" key="1">
    <source>
        <dbReference type="EMBL" id="TDR26464.1"/>
    </source>
</evidence>
<evidence type="ECO:0000313" key="2">
    <source>
        <dbReference type="Proteomes" id="UP000294958"/>
    </source>
</evidence>
<sequence>MTHDGKQPPDGTTYIFRASITKPDGTKIYARQFGKRAFKIPVSPGNDNEDKAA</sequence>
<gene>
    <name evidence="1" type="ORF">DES43_1911</name>
</gene>
<proteinExistence type="predicted"/>
<dbReference type="AlphaFoldDB" id="A0A4R6XZM2"/>
<organism evidence="1 2">
    <name type="scientific">Aquamicrobium defluvii</name>
    <dbReference type="NCBI Taxonomy" id="69279"/>
    <lineage>
        <taxon>Bacteria</taxon>
        <taxon>Pseudomonadati</taxon>
        <taxon>Pseudomonadota</taxon>
        <taxon>Alphaproteobacteria</taxon>
        <taxon>Hyphomicrobiales</taxon>
        <taxon>Phyllobacteriaceae</taxon>
        <taxon>Aquamicrobium</taxon>
    </lineage>
</organism>
<comment type="caution">
    <text evidence="1">The sequence shown here is derived from an EMBL/GenBank/DDBJ whole genome shotgun (WGS) entry which is preliminary data.</text>
</comment>
<dbReference type="EMBL" id="SNZF01000091">
    <property type="protein sequence ID" value="TDR26464.1"/>
    <property type="molecule type" value="Genomic_DNA"/>
</dbReference>
<dbReference type="Proteomes" id="UP000294958">
    <property type="component" value="Unassembled WGS sequence"/>
</dbReference>
<dbReference type="RefSeq" id="WP_166647821.1">
    <property type="nucleotide sequence ID" value="NZ_SNZF01000091.1"/>
</dbReference>
<protein>
    <submittedName>
        <fullName evidence="1">Uncharacterized protein</fullName>
    </submittedName>
</protein>